<dbReference type="OrthoDB" id="249703at2759"/>
<dbReference type="AlphaFoldDB" id="A0A0C9ZUF1"/>
<keyword evidence="5" id="KW-1185">Reference proteome</keyword>
<dbReference type="Proteomes" id="UP000054018">
    <property type="component" value="Unassembled WGS sequence"/>
</dbReference>
<dbReference type="GO" id="GO:0043295">
    <property type="term" value="F:glutathione binding"/>
    <property type="evidence" value="ECO:0007669"/>
    <property type="project" value="TreeGrafter"/>
</dbReference>
<reference evidence="5" key="2">
    <citation type="submission" date="2015-01" db="EMBL/GenBank/DDBJ databases">
        <title>Evolutionary Origins and Diversification of the Mycorrhizal Mutualists.</title>
        <authorList>
            <consortium name="DOE Joint Genome Institute"/>
            <consortium name="Mycorrhizal Genomics Consortium"/>
            <person name="Kohler A."/>
            <person name="Kuo A."/>
            <person name="Nagy L.G."/>
            <person name="Floudas D."/>
            <person name="Copeland A."/>
            <person name="Barry K.W."/>
            <person name="Cichocki N."/>
            <person name="Veneault-Fourrey C."/>
            <person name="LaButti K."/>
            <person name="Lindquist E.A."/>
            <person name="Lipzen A."/>
            <person name="Lundell T."/>
            <person name="Morin E."/>
            <person name="Murat C."/>
            <person name="Riley R."/>
            <person name="Ohm R."/>
            <person name="Sun H."/>
            <person name="Tunlid A."/>
            <person name="Henrissat B."/>
            <person name="Grigoriev I.V."/>
            <person name="Hibbett D.S."/>
            <person name="Martin F."/>
        </authorList>
    </citation>
    <scope>NUCLEOTIDE SEQUENCE [LARGE SCALE GENOMIC DNA]</scope>
    <source>
        <strain evidence="5">441</strain>
    </source>
</reference>
<dbReference type="InterPro" id="IPR010987">
    <property type="entry name" value="Glutathione-S-Trfase_C-like"/>
</dbReference>
<dbReference type="GO" id="GO:0004364">
    <property type="term" value="F:glutathione transferase activity"/>
    <property type="evidence" value="ECO:0007669"/>
    <property type="project" value="UniProtKB-EC"/>
</dbReference>
<dbReference type="EC" id="2.5.1.18" evidence="1"/>
<name>A0A0C9ZUF1_9AGAM</name>
<evidence type="ECO:0000256" key="2">
    <source>
        <dbReference type="ARBA" id="ARBA00022679"/>
    </source>
</evidence>
<gene>
    <name evidence="4" type="ORF">PISMIDRAFT_61613</name>
</gene>
<reference evidence="4 5" key="1">
    <citation type="submission" date="2014-04" db="EMBL/GenBank/DDBJ databases">
        <authorList>
            <consortium name="DOE Joint Genome Institute"/>
            <person name="Kuo A."/>
            <person name="Kohler A."/>
            <person name="Costa M.D."/>
            <person name="Nagy L.G."/>
            <person name="Floudas D."/>
            <person name="Copeland A."/>
            <person name="Barry K.W."/>
            <person name="Cichocki N."/>
            <person name="Veneault-Fourrey C."/>
            <person name="LaButti K."/>
            <person name="Lindquist E.A."/>
            <person name="Lipzen A."/>
            <person name="Lundell T."/>
            <person name="Morin E."/>
            <person name="Murat C."/>
            <person name="Sun H."/>
            <person name="Tunlid A."/>
            <person name="Henrissat B."/>
            <person name="Grigoriev I.V."/>
            <person name="Hibbett D.S."/>
            <person name="Martin F."/>
            <person name="Nordberg H.P."/>
            <person name="Cantor M.N."/>
            <person name="Hua S.X."/>
        </authorList>
    </citation>
    <scope>NUCLEOTIDE SEQUENCE [LARGE SCALE GENOMIC DNA]</scope>
    <source>
        <strain evidence="4 5">441</strain>
    </source>
</reference>
<organism evidence="4 5">
    <name type="scientific">Pisolithus microcarpus 441</name>
    <dbReference type="NCBI Taxonomy" id="765257"/>
    <lineage>
        <taxon>Eukaryota</taxon>
        <taxon>Fungi</taxon>
        <taxon>Dikarya</taxon>
        <taxon>Basidiomycota</taxon>
        <taxon>Agaricomycotina</taxon>
        <taxon>Agaricomycetes</taxon>
        <taxon>Agaricomycetidae</taxon>
        <taxon>Boletales</taxon>
        <taxon>Sclerodermatineae</taxon>
        <taxon>Pisolithaceae</taxon>
        <taxon>Pisolithus</taxon>
    </lineage>
</organism>
<dbReference type="HOGENOM" id="CLU_207554_0_0_1"/>
<feature type="non-terminal residue" evidence="4">
    <location>
        <position position="1"/>
    </location>
</feature>
<dbReference type="PANTHER" id="PTHR43900">
    <property type="entry name" value="GLUTATHIONE S-TRANSFERASE RHO"/>
    <property type="match status" value="1"/>
</dbReference>
<evidence type="ECO:0000259" key="3">
    <source>
        <dbReference type="PROSITE" id="PS50405"/>
    </source>
</evidence>
<sequence length="51" mass="5876">VGTQNLTLADLQHLPHGNLLFTNGCEDLFTSRPNVARWWNELTSRPAWREV</sequence>
<evidence type="ECO:0000313" key="5">
    <source>
        <dbReference type="Proteomes" id="UP000054018"/>
    </source>
</evidence>
<dbReference type="InterPro" id="IPR036282">
    <property type="entry name" value="Glutathione-S-Trfase_C_sf"/>
</dbReference>
<evidence type="ECO:0000256" key="1">
    <source>
        <dbReference type="ARBA" id="ARBA00012452"/>
    </source>
</evidence>
<feature type="domain" description="GST C-terminal" evidence="3">
    <location>
        <begin position="1"/>
        <end position="51"/>
    </location>
</feature>
<dbReference type="PANTHER" id="PTHR43900:SF3">
    <property type="entry name" value="GLUTATHIONE S-TRANSFERASE RHO"/>
    <property type="match status" value="1"/>
</dbReference>
<dbReference type="GO" id="GO:0006749">
    <property type="term" value="P:glutathione metabolic process"/>
    <property type="evidence" value="ECO:0007669"/>
    <property type="project" value="TreeGrafter"/>
</dbReference>
<dbReference type="PROSITE" id="PS50405">
    <property type="entry name" value="GST_CTER"/>
    <property type="match status" value="1"/>
</dbReference>
<protein>
    <recommendedName>
        <fullName evidence="1">glutathione transferase</fullName>
        <ecNumber evidence="1">2.5.1.18</ecNumber>
    </recommendedName>
</protein>
<evidence type="ECO:0000313" key="4">
    <source>
        <dbReference type="EMBL" id="KIK25877.1"/>
    </source>
</evidence>
<accession>A0A0C9ZUF1</accession>
<dbReference type="Gene3D" id="1.20.1050.10">
    <property type="match status" value="1"/>
</dbReference>
<dbReference type="EMBL" id="KN833705">
    <property type="protein sequence ID" value="KIK25877.1"/>
    <property type="molecule type" value="Genomic_DNA"/>
</dbReference>
<proteinExistence type="predicted"/>
<dbReference type="SUPFAM" id="SSF47616">
    <property type="entry name" value="GST C-terminal domain-like"/>
    <property type="match status" value="1"/>
</dbReference>
<feature type="non-terminal residue" evidence="4">
    <location>
        <position position="51"/>
    </location>
</feature>
<dbReference type="GO" id="GO:0005737">
    <property type="term" value="C:cytoplasm"/>
    <property type="evidence" value="ECO:0007669"/>
    <property type="project" value="TreeGrafter"/>
</dbReference>
<keyword evidence="2" id="KW-0808">Transferase</keyword>
<dbReference type="STRING" id="765257.A0A0C9ZUF1"/>